<evidence type="ECO:0000313" key="7">
    <source>
        <dbReference type="Proteomes" id="UP001597304"/>
    </source>
</evidence>
<accession>A0ABW4KPJ0</accession>
<name>A0ABW4KPJ0_9BURK</name>
<dbReference type="InterPro" id="IPR058627">
    <property type="entry name" value="MdtA-like_C"/>
</dbReference>
<dbReference type="PANTHER" id="PTHR30469:SF38">
    <property type="entry name" value="HLYD FAMILY SECRETION PROTEIN"/>
    <property type="match status" value="1"/>
</dbReference>
<evidence type="ECO:0000256" key="3">
    <source>
        <dbReference type="ARBA" id="ARBA00022448"/>
    </source>
</evidence>
<dbReference type="InterPro" id="IPR058625">
    <property type="entry name" value="MdtA-like_BSH"/>
</dbReference>
<reference evidence="7" key="1">
    <citation type="journal article" date="2019" name="Int. J. Syst. Evol. Microbiol.">
        <title>The Global Catalogue of Microorganisms (GCM) 10K type strain sequencing project: providing services to taxonomists for standard genome sequencing and annotation.</title>
        <authorList>
            <consortium name="The Broad Institute Genomics Platform"/>
            <consortium name="The Broad Institute Genome Sequencing Center for Infectious Disease"/>
            <person name="Wu L."/>
            <person name="Ma J."/>
        </authorList>
    </citation>
    <scope>NUCLEOTIDE SEQUENCE [LARGE SCALE GENOMIC DNA]</scope>
    <source>
        <strain evidence="7">LMG 29247</strain>
    </source>
</reference>
<dbReference type="EMBL" id="JBHUEJ010000002">
    <property type="protein sequence ID" value="MFD1709002.1"/>
    <property type="molecule type" value="Genomic_DNA"/>
</dbReference>
<evidence type="ECO:0000313" key="6">
    <source>
        <dbReference type="EMBL" id="MFD1709002.1"/>
    </source>
</evidence>
<dbReference type="Gene3D" id="1.10.287.470">
    <property type="entry name" value="Helix hairpin bin"/>
    <property type="match status" value="1"/>
</dbReference>
<feature type="domain" description="Multidrug resistance protein MdtA-like C-terminal permuted SH3" evidence="5">
    <location>
        <begin position="270"/>
        <end position="324"/>
    </location>
</feature>
<comment type="caution">
    <text evidence="6">The sequence shown here is derived from an EMBL/GenBank/DDBJ whole genome shotgun (WGS) entry which is preliminary data.</text>
</comment>
<evidence type="ECO:0000259" key="5">
    <source>
        <dbReference type="Pfam" id="PF25967"/>
    </source>
</evidence>
<keyword evidence="7" id="KW-1185">Reference proteome</keyword>
<dbReference type="InterPro" id="IPR006143">
    <property type="entry name" value="RND_pump_MFP"/>
</dbReference>
<gene>
    <name evidence="6" type="ORF">ACFSF0_00120</name>
</gene>
<proteinExistence type="inferred from homology"/>
<organism evidence="6 7">
    <name type="scientific">Ottowia flava</name>
    <dbReference type="NCBI Taxonomy" id="2675430"/>
    <lineage>
        <taxon>Bacteria</taxon>
        <taxon>Pseudomonadati</taxon>
        <taxon>Pseudomonadota</taxon>
        <taxon>Betaproteobacteria</taxon>
        <taxon>Burkholderiales</taxon>
        <taxon>Comamonadaceae</taxon>
        <taxon>Ottowia</taxon>
    </lineage>
</organism>
<keyword evidence="3" id="KW-0813">Transport</keyword>
<comment type="subcellular location">
    <subcellularLocation>
        <location evidence="1">Cell envelope</location>
    </subcellularLocation>
</comment>
<dbReference type="SUPFAM" id="SSF111369">
    <property type="entry name" value="HlyD-like secretion proteins"/>
    <property type="match status" value="1"/>
</dbReference>
<dbReference type="Gene3D" id="2.40.420.20">
    <property type="match status" value="1"/>
</dbReference>
<sequence>MAALLAVPGVGAAAQPIASVAVASVQTSDAATFEGTVEAVRQAVLAAQVPGTVVQLQVKAGDHVRAGQVVARIDARAAEQGAAASAAQASAARASLDVARQELERKRALYARQYIAKAALEAAEGQFRAAQAQHAAQLAQTQAAQAQTGFHVVRAPFDGVIASVQVEQGDMAMPGRPLMTVFDPSSLRVTAAVPAAALTAHAKGAQLRLSGREEAVAPVRVQVLPTIDPATLTQQVRADLPAGLSGIVPGQFARIVLPGAAAVSSAPARVFIPTSAVIRRAELVAVMVLSGQDRPVLRQVRLGPVQGAQVEVLSGLAPGERVVAEPRTAQAKAPAGR</sequence>
<dbReference type="Pfam" id="PF25967">
    <property type="entry name" value="RND-MFP_C"/>
    <property type="match status" value="1"/>
</dbReference>
<dbReference type="NCBIfam" id="TIGR01730">
    <property type="entry name" value="RND_mfp"/>
    <property type="match status" value="1"/>
</dbReference>
<dbReference type="Gene3D" id="2.40.30.170">
    <property type="match status" value="1"/>
</dbReference>
<comment type="similarity">
    <text evidence="2">Belongs to the membrane fusion protein (MFP) (TC 8.A.1) family.</text>
</comment>
<evidence type="ECO:0000259" key="4">
    <source>
        <dbReference type="Pfam" id="PF25917"/>
    </source>
</evidence>
<dbReference type="Pfam" id="PF25917">
    <property type="entry name" value="BSH_RND"/>
    <property type="match status" value="1"/>
</dbReference>
<evidence type="ECO:0000256" key="2">
    <source>
        <dbReference type="ARBA" id="ARBA00009477"/>
    </source>
</evidence>
<dbReference type="PANTHER" id="PTHR30469">
    <property type="entry name" value="MULTIDRUG RESISTANCE PROTEIN MDTA"/>
    <property type="match status" value="1"/>
</dbReference>
<dbReference type="RefSeq" id="WP_147914411.1">
    <property type="nucleotide sequence ID" value="NZ_JBHUEJ010000002.1"/>
</dbReference>
<protein>
    <submittedName>
        <fullName evidence="6">Efflux RND transporter periplasmic adaptor subunit</fullName>
    </submittedName>
</protein>
<dbReference type="Gene3D" id="2.40.50.100">
    <property type="match status" value="1"/>
</dbReference>
<evidence type="ECO:0000256" key="1">
    <source>
        <dbReference type="ARBA" id="ARBA00004196"/>
    </source>
</evidence>
<feature type="domain" description="Multidrug resistance protein MdtA-like barrel-sandwich hybrid" evidence="4">
    <location>
        <begin position="41"/>
        <end position="180"/>
    </location>
</feature>
<dbReference type="Proteomes" id="UP001597304">
    <property type="component" value="Unassembled WGS sequence"/>
</dbReference>